<accession>L0DMX9</accession>
<evidence type="ECO:0000313" key="4">
    <source>
        <dbReference type="Proteomes" id="UP000010798"/>
    </source>
</evidence>
<dbReference type="HOGENOM" id="CLU_1155776_0_0_0"/>
<dbReference type="AlphaFoldDB" id="L0DMX9"/>
<dbReference type="KEGG" id="saci:Sinac_6093"/>
<keyword evidence="2" id="KW-0472">Membrane</keyword>
<dbReference type="STRING" id="886293.Sinac_6093"/>
<sequence length="240" mass="26392">MSFTHEKQVDDHWIDRLVDGELEETERCRLLALLEAEPGGWRRCALAFLEAQTWSRTLTLASASVTETLDSNSQGQVTNALIPFDRPVNPLRPLREPVSRRFPIRGILAAGILLAFACGWLAGGATQTFRPTAAPLPTGGATEVLTSLDEPNRDSDPGRESAEPPAPDQAEPPLRPQLEVPTSKAGAPLVLTDPVRRELERQGYHVRQRSGLVSMKLENGQSLAVPVDEVELRYVGNRIY</sequence>
<protein>
    <submittedName>
        <fullName evidence="3">Uncharacterized protein</fullName>
    </submittedName>
</protein>
<dbReference type="RefSeq" id="WP_015249288.1">
    <property type="nucleotide sequence ID" value="NC_019892.1"/>
</dbReference>
<feature type="compositionally biased region" description="Basic and acidic residues" evidence="1">
    <location>
        <begin position="150"/>
        <end position="162"/>
    </location>
</feature>
<evidence type="ECO:0000313" key="3">
    <source>
        <dbReference type="EMBL" id="AGA30198.1"/>
    </source>
</evidence>
<organism evidence="3 4">
    <name type="scientific">Singulisphaera acidiphila (strain ATCC BAA-1392 / DSM 18658 / VKM B-2454 / MOB10)</name>
    <dbReference type="NCBI Taxonomy" id="886293"/>
    <lineage>
        <taxon>Bacteria</taxon>
        <taxon>Pseudomonadati</taxon>
        <taxon>Planctomycetota</taxon>
        <taxon>Planctomycetia</taxon>
        <taxon>Isosphaerales</taxon>
        <taxon>Isosphaeraceae</taxon>
        <taxon>Singulisphaera</taxon>
    </lineage>
</organism>
<dbReference type="EMBL" id="CP003364">
    <property type="protein sequence ID" value="AGA30198.1"/>
    <property type="molecule type" value="Genomic_DNA"/>
</dbReference>
<keyword evidence="4" id="KW-1185">Reference proteome</keyword>
<dbReference type="eggNOG" id="COG5662">
    <property type="taxonomic scope" value="Bacteria"/>
</dbReference>
<gene>
    <name evidence="3" type="ordered locus">Sinac_6093</name>
</gene>
<keyword evidence="2" id="KW-0812">Transmembrane</keyword>
<keyword evidence="2" id="KW-1133">Transmembrane helix</keyword>
<evidence type="ECO:0000256" key="1">
    <source>
        <dbReference type="SAM" id="MobiDB-lite"/>
    </source>
</evidence>
<evidence type="ECO:0000256" key="2">
    <source>
        <dbReference type="SAM" id="Phobius"/>
    </source>
</evidence>
<dbReference type="Proteomes" id="UP000010798">
    <property type="component" value="Chromosome"/>
</dbReference>
<feature type="transmembrane region" description="Helical" evidence="2">
    <location>
        <begin position="102"/>
        <end position="122"/>
    </location>
</feature>
<reference evidence="3 4" key="1">
    <citation type="submission" date="2012-02" db="EMBL/GenBank/DDBJ databases">
        <title>Complete sequence of chromosome of Singulisphaera acidiphila DSM 18658.</title>
        <authorList>
            <consortium name="US DOE Joint Genome Institute (JGI-PGF)"/>
            <person name="Lucas S."/>
            <person name="Copeland A."/>
            <person name="Lapidus A."/>
            <person name="Glavina del Rio T."/>
            <person name="Dalin E."/>
            <person name="Tice H."/>
            <person name="Bruce D."/>
            <person name="Goodwin L."/>
            <person name="Pitluck S."/>
            <person name="Peters L."/>
            <person name="Ovchinnikova G."/>
            <person name="Chertkov O."/>
            <person name="Kyrpides N."/>
            <person name="Mavromatis K."/>
            <person name="Ivanova N."/>
            <person name="Brettin T."/>
            <person name="Detter J.C."/>
            <person name="Han C."/>
            <person name="Larimer F."/>
            <person name="Land M."/>
            <person name="Hauser L."/>
            <person name="Markowitz V."/>
            <person name="Cheng J.-F."/>
            <person name="Hugenholtz P."/>
            <person name="Woyke T."/>
            <person name="Wu D."/>
            <person name="Tindall B."/>
            <person name="Pomrenke H."/>
            <person name="Brambilla E."/>
            <person name="Klenk H.-P."/>
            <person name="Eisen J.A."/>
        </authorList>
    </citation>
    <scope>NUCLEOTIDE SEQUENCE [LARGE SCALE GENOMIC DNA]</scope>
    <source>
        <strain evidence="4">ATCC BAA-1392 / DSM 18658 / VKM B-2454 / MOB10</strain>
    </source>
</reference>
<proteinExistence type="predicted"/>
<dbReference type="OrthoDB" id="271784at2"/>
<feature type="region of interest" description="Disordered" evidence="1">
    <location>
        <begin position="132"/>
        <end position="194"/>
    </location>
</feature>
<name>L0DMX9_SINAD</name>